<dbReference type="RefSeq" id="WP_187217671.1">
    <property type="nucleotide sequence ID" value="NZ_JABVED010000001.1"/>
</dbReference>
<dbReference type="InterPro" id="IPR003658">
    <property type="entry name" value="Anti-sigma_ant"/>
</dbReference>
<protein>
    <recommendedName>
        <fullName evidence="2">Anti-sigma factor antagonist</fullName>
    </recommendedName>
</protein>
<comment type="similarity">
    <text evidence="1 2">Belongs to the anti-sigma-factor antagonist family.</text>
</comment>
<name>A0ABR7KYT8_9PSEU</name>
<feature type="domain" description="STAS" evidence="3">
    <location>
        <begin position="6"/>
        <end position="115"/>
    </location>
</feature>
<dbReference type="PANTHER" id="PTHR33495:SF2">
    <property type="entry name" value="ANTI-SIGMA FACTOR ANTAGONIST TM_1081-RELATED"/>
    <property type="match status" value="1"/>
</dbReference>
<dbReference type="CDD" id="cd07043">
    <property type="entry name" value="STAS_anti-anti-sigma_factors"/>
    <property type="match status" value="1"/>
</dbReference>
<evidence type="ECO:0000256" key="1">
    <source>
        <dbReference type="ARBA" id="ARBA00009013"/>
    </source>
</evidence>
<reference evidence="4 5" key="1">
    <citation type="submission" date="2020-06" db="EMBL/GenBank/DDBJ databases">
        <title>Actinokineospora xiongansis sp. nov., isolated from soil of Baiyangdian.</title>
        <authorList>
            <person name="Zhang X."/>
        </authorList>
    </citation>
    <scope>NUCLEOTIDE SEQUENCE [LARGE SCALE GENOMIC DNA]</scope>
    <source>
        <strain evidence="4 5">HBU206404</strain>
    </source>
</reference>
<dbReference type="InterPro" id="IPR002645">
    <property type="entry name" value="STAS_dom"/>
</dbReference>
<evidence type="ECO:0000256" key="2">
    <source>
        <dbReference type="RuleBase" id="RU003749"/>
    </source>
</evidence>
<dbReference type="EMBL" id="JABVED010000001">
    <property type="protein sequence ID" value="MBC6445591.1"/>
    <property type="molecule type" value="Genomic_DNA"/>
</dbReference>
<evidence type="ECO:0000313" key="5">
    <source>
        <dbReference type="Proteomes" id="UP000734823"/>
    </source>
</evidence>
<dbReference type="InterPro" id="IPR036513">
    <property type="entry name" value="STAS_dom_sf"/>
</dbReference>
<dbReference type="NCBIfam" id="TIGR00377">
    <property type="entry name" value="ant_ant_sig"/>
    <property type="match status" value="1"/>
</dbReference>
<sequence length="115" mass="11817">MTKAPMNTTTERAGDSVLVRVVGEVDLATAAELKGVLAAAADLGDARVLVADLSDVTFFGSAGLTVLLTAHERGCETGVPFVVVPGVDSSARRILEITEMLEVLTTADSVDSAIS</sequence>
<evidence type="ECO:0000313" key="4">
    <source>
        <dbReference type="EMBL" id="MBC6445591.1"/>
    </source>
</evidence>
<organism evidence="4 5">
    <name type="scientific">Actinokineospora xionganensis</name>
    <dbReference type="NCBI Taxonomy" id="2684470"/>
    <lineage>
        <taxon>Bacteria</taxon>
        <taxon>Bacillati</taxon>
        <taxon>Actinomycetota</taxon>
        <taxon>Actinomycetes</taxon>
        <taxon>Pseudonocardiales</taxon>
        <taxon>Pseudonocardiaceae</taxon>
        <taxon>Actinokineospora</taxon>
    </lineage>
</organism>
<dbReference type="Pfam" id="PF01740">
    <property type="entry name" value="STAS"/>
    <property type="match status" value="1"/>
</dbReference>
<dbReference type="PANTHER" id="PTHR33495">
    <property type="entry name" value="ANTI-SIGMA FACTOR ANTAGONIST TM_1081-RELATED-RELATED"/>
    <property type="match status" value="1"/>
</dbReference>
<dbReference type="PROSITE" id="PS50801">
    <property type="entry name" value="STAS"/>
    <property type="match status" value="1"/>
</dbReference>
<accession>A0ABR7KYT8</accession>
<dbReference type="SUPFAM" id="SSF52091">
    <property type="entry name" value="SpoIIaa-like"/>
    <property type="match status" value="1"/>
</dbReference>
<gene>
    <name evidence="4" type="ORF">GPZ80_00170</name>
</gene>
<keyword evidence="5" id="KW-1185">Reference proteome</keyword>
<dbReference type="Gene3D" id="3.30.750.24">
    <property type="entry name" value="STAS domain"/>
    <property type="match status" value="1"/>
</dbReference>
<dbReference type="Proteomes" id="UP000734823">
    <property type="component" value="Unassembled WGS sequence"/>
</dbReference>
<comment type="caution">
    <text evidence="4">The sequence shown here is derived from an EMBL/GenBank/DDBJ whole genome shotgun (WGS) entry which is preliminary data.</text>
</comment>
<proteinExistence type="inferred from homology"/>
<evidence type="ECO:0000259" key="3">
    <source>
        <dbReference type="PROSITE" id="PS50801"/>
    </source>
</evidence>